<organism evidence="3 4">
    <name type="scientific">Phreatobacter aquaticus</name>
    <dbReference type="NCBI Taxonomy" id="2570229"/>
    <lineage>
        <taxon>Bacteria</taxon>
        <taxon>Pseudomonadati</taxon>
        <taxon>Pseudomonadota</taxon>
        <taxon>Alphaproteobacteria</taxon>
        <taxon>Hyphomicrobiales</taxon>
        <taxon>Phreatobacteraceae</taxon>
        <taxon>Phreatobacter</taxon>
    </lineage>
</organism>
<sequence>MSTDLTQRPHLAPLDPVDDRLDRMASPPLQPYGTADRDAGALTTRWVEAEDWAQLEAAWRALAACAEPNVFLCPAFALAARAIDQEPDLGAVVIERDGFLVGFAAGRFRRRGLVFSLWTHPYAPYGLPLMERGREADILDALFRHLADAGVAALDWPLADEGPASQALEGLISAGHRRVDLFDHHRRAVMTAAPPKPSKEMRRLSRRLGETGDLRHCTTARDLPMDIAANAFLKLEADGWKGRKGTALAGSGETLAFFHEVALGLAEAGDARIDLLTLDGRPIAAGVVLAAGNRAWYWKTAYDETLARYSPGILLTQALAADLAEDGRFALVDSCAIPGHSMIDRIWPERMAIASRYIAVPPGRPSVDYRIVAGTERLRLGARRAAKALLARLKGGRAKAGG</sequence>
<gene>
    <name evidence="3" type="ORF">E8L99_11555</name>
</gene>
<evidence type="ECO:0000259" key="2">
    <source>
        <dbReference type="Pfam" id="PF13480"/>
    </source>
</evidence>
<accession>A0A4D7QQE0</accession>
<keyword evidence="3" id="KW-0808">Transferase</keyword>
<dbReference type="InterPro" id="IPR038740">
    <property type="entry name" value="BioF2-like_GNAT_dom"/>
</dbReference>
<dbReference type="Pfam" id="PF13480">
    <property type="entry name" value="Acetyltransf_6"/>
    <property type="match status" value="1"/>
</dbReference>
<dbReference type="AlphaFoldDB" id="A0A4D7QQE0"/>
<name>A0A4D7QQE0_9HYPH</name>
<keyword evidence="4" id="KW-1185">Reference proteome</keyword>
<feature type="domain" description="BioF2-like acetyltransferase" evidence="2">
    <location>
        <begin position="199"/>
        <end position="332"/>
    </location>
</feature>
<evidence type="ECO:0000256" key="1">
    <source>
        <dbReference type="SAM" id="MobiDB-lite"/>
    </source>
</evidence>
<reference evidence="3 4" key="1">
    <citation type="submission" date="2019-04" db="EMBL/GenBank/DDBJ databases">
        <title>Phreatobacter aquaticus sp. nov.</title>
        <authorList>
            <person name="Choi A."/>
            <person name="Baek K."/>
        </authorList>
    </citation>
    <scope>NUCLEOTIDE SEQUENCE [LARGE SCALE GENOMIC DNA]</scope>
    <source>
        <strain evidence="3 4">NMCR1094</strain>
    </source>
</reference>
<protein>
    <submittedName>
        <fullName evidence="3">GNAT family N-acetyltransferase</fullName>
    </submittedName>
</protein>
<dbReference type="RefSeq" id="WP_137099673.1">
    <property type="nucleotide sequence ID" value="NZ_CP039865.1"/>
</dbReference>
<dbReference type="SUPFAM" id="SSF55729">
    <property type="entry name" value="Acyl-CoA N-acyltransferases (Nat)"/>
    <property type="match status" value="1"/>
</dbReference>
<feature type="region of interest" description="Disordered" evidence="1">
    <location>
        <begin position="1"/>
        <end position="34"/>
    </location>
</feature>
<dbReference type="GO" id="GO:0016740">
    <property type="term" value="F:transferase activity"/>
    <property type="evidence" value="ECO:0007669"/>
    <property type="project" value="UniProtKB-KW"/>
</dbReference>
<dbReference type="Proteomes" id="UP000298588">
    <property type="component" value="Chromosome"/>
</dbReference>
<dbReference type="OrthoDB" id="213519at2"/>
<dbReference type="InterPro" id="IPR016181">
    <property type="entry name" value="Acyl_CoA_acyltransferase"/>
</dbReference>
<dbReference type="Gene3D" id="3.40.630.30">
    <property type="match status" value="1"/>
</dbReference>
<dbReference type="KEGG" id="paqt:E8L99_11555"/>
<proteinExistence type="predicted"/>
<evidence type="ECO:0000313" key="3">
    <source>
        <dbReference type="EMBL" id="QCK86342.1"/>
    </source>
</evidence>
<evidence type="ECO:0000313" key="4">
    <source>
        <dbReference type="Proteomes" id="UP000298588"/>
    </source>
</evidence>
<dbReference type="EMBL" id="CP039865">
    <property type="protein sequence ID" value="QCK86342.1"/>
    <property type="molecule type" value="Genomic_DNA"/>
</dbReference>